<dbReference type="Proteomes" id="UP001321473">
    <property type="component" value="Unassembled WGS sequence"/>
</dbReference>
<evidence type="ECO:0000313" key="3">
    <source>
        <dbReference type="Proteomes" id="UP001321473"/>
    </source>
</evidence>
<keyword evidence="3" id="KW-1185">Reference proteome</keyword>
<gene>
    <name evidence="2" type="ORF">V5799_005728</name>
</gene>
<reference evidence="2 3" key="1">
    <citation type="journal article" date="2023" name="Arcadia Sci">
        <title>De novo assembly of a long-read Amblyomma americanum tick genome.</title>
        <authorList>
            <person name="Chou S."/>
            <person name="Poskanzer K.E."/>
            <person name="Rollins M."/>
            <person name="Thuy-Boun P.S."/>
        </authorList>
    </citation>
    <scope>NUCLEOTIDE SEQUENCE [LARGE SCALE GENOMIC DNA]</scope>
    <source>
        <strain evidence="2">F_SG_1</strain>
        <tissue evidence="2">Salivary glands</tissue>
    </source>
</reference>
<name>A0AAQ4DYF0_AMBAM</name>
<feature type="signal peptide" evidence="1">
    <location>
        <begin position="1"/>
        <end position="39"/>
    </location>
</feature>
<feature type="chain" id="PRO_5042870968" description="Secreted protein" evidence="1">
    <location>
        <begin position="40"/>
        <end position="211"/>
    </location>
</feature>
<dbReference type="AlphaFoldDB" id="A0AAQ4DYF0"/>
<accession>A0AAQ4DYF0</accession>
<dbReference type="EMBL" id="JARKHS020025418">
    <property type="protein sequence ID" value="KAK8767490.1"/>
    <property type="molecule type" value="Genomic_DNA"/>
</dbReference>
<protein>
    <recommendedName>
        <fullName evidence="4">Secreted protein</fullName>
    </recommendedName>
</protein>
<evidence type="ECO:0000256" key="1">
    <source>
        <dbReference type="SAM" id="SignalP"/>
    </source>
</evidence>
<keyword evidence="1" id="KW-0732">Signal</keyword>
<evidence type="ECO:0000313" key="2">
    <source>
        <dbReference type="EMBL" id="KAK8767490.1"/>
    </source>
</evidence>
<comment type="caution">
    <text evidence="2">The sequence shown here is derived from an EMBL/GenBank/DDBJ whole genome shotgun (WGS) entry which is preliminary data.</text>
</comment>
<sequence length="211" mass="22505">MPSAAGGGAMLARSLHGLHVLRSAHFLSLLAEAVGVAWCDTTGLFDAVLESLQLAPAFGTPGAVADVRVGMLLMDYRTQAAATKTLVADVFITLAKAESALPISQAIATVQVEAAALASGLEPPPAATGLQEALYNLFVNGATTSLCSCLKLCQRHSAFLDLTAQAAHPSAHDVHRRASLRWRTQCDRLFDRVVDLLADFEERVHEELFRE</sequence>
<proteinExistence type="predicted"/>
<evidence type="ECO:0008006" key="4">
    <source>
        <dbReference type="Google" id="ProtNLM"/>
    </source>
</evidence>
<organism evidence="2 3">
    <name type="scientific">Amblyomma americanum</name>
    <name type="common">Lone star tick</name>
    <dbReference type="NCBI Taxonomy" id="6943"/>
    <lineage>
        <taxon>Eukaryota</taxon>
        <taxon>Metazoa</taxon>
        <taxon>Ecdysozoa</taxon>
        <taxon>Arthropoda</taxon>
        <taxon>Chelicerata</taxon>
        <taxon>Arachnida</taxon>
        <taxon>Acari</taxon>
        <taxon>Parasitiformes</taxon>
        <taxon>Ixodida</taxon>
        <taxon>Ixodoidea</taxon>
        <taxon>Ixodidae</taxon>
        <taxon>Amblyomminae</taxon>
        <taxon>Amblyomma</taxon>
    </lineage>
</organism>